<evidence type="ECO:0000256" key="5">
    <source>
        <dbReference type="ARBA" id="ARBA00023002"/>
    </source>
</evidence>
<feature type="domain" description="NADH:flavin oxidoreductase/NADH oxidase N-terminal" evidence="6">
    <location>
        <begin position="4"/>
        <end position="333"/>
    </location>
</feature>
<evidence type="ECO:0000256" key="1">
    <source>
        <dbReference type="ARBA" id="ARBA00001917"/>
    </source>
</evidence>
<keyword evidence="3" id="KW-0288">FMN</keyword>
<keyword evidence="4" id="KW-0521">NADP</keyword>
<reference evidence="7 8" key="1">
    <citation type="submission" date="2019-10" db="EMBL/GenBank/DDBJ databases">
        <title>Whole genome shotgun sequence of Acrocarpospora macrocephala NBRC 16266.</title>
        <authorList>
            <person name="Ichikawa N."/>
            <person name="Kimura A."/>
            <person name="Kitahashi Y."/>
            <person name="Komaki H."/>
            <person name="Oguchi A."/>
        </authorList>
    </citation>
    <scope>NUCLEOTIDE SEQUENCE [LARGE SCALE GENOMIC DNA]</scope>
    <source>
        <strain evidence="7 8">NBRC 16266</strain>
    </source>
</reference>
<comment type="caution">
    <text evidence="7">The sequence shown here is derived from an EMBL/GenBank/DDBJ whole genome shotgun (WGS) entry which is preliminary data.</text>
</comment>
<dbReference type="GO" id="GO:0010181">
    <property type="term" value="F:FMN binding"/>
    <property type="evidence" value="ECO:0007669"/>
    <property type="project" value="InterPro"/>
</dbReference>
<dbReference type="PANTHER" id="PTHR43303:SF4">
    <property type="entry name" value="NADPH DEHYDROGENASE C23G7.10C-RELATED"/>
    <property type="match status" value="1"/>
</dbReference>
<dbReference type="EMBL" id="BLAE01000019">
    <property type="protein sequence ID" value="GES10195.1"/>
    <property type="molecule type" value="Genomic_DNA"/>
</dbReference>
<evidence type="ECO:0000256" key="3">
    <source>
        <dbReference type="ARBA" id="ARBA00022643"/>
    </source>
</evidence>
<evidence type="ECO:0000256" key="4">
    <source>
        <dbReference type="ARBA" id="ARBA00022857"/>
    </source>
</evidence>
<dbReference type="GO" id="GO:0003959">
    <property type="term" value="F:NADPH dehydrogenase activity"/>
    <property type="evidence" value="ECO:0007669"/>
    <property type="project" value="InterPro"/>
</dbReference>
<proteinExistence type="predicted"/>
<dbReference type="SUPFAM" id="SSF51395">
    <property type="entry name" value="FMN-linked oxidoreductases"/>
    <property type="match status" value="1"/>
</dbReference>
<dbReference type="GO" id="GO:0050661">
    <property type="term" value="F:NADP binding"/>
    <property type="evidence" value="ECO:0007669"/>
    <property type="project" value="InterPro"/>
</dbReference>
<dbReference type="InterPro" id="IPR013785">
    <property type="entry name" value="Aldolase_TIM"/>
</dbReference>
<keyword evidence="5" id="KW-0560">Oxidoreductase</keyword>
<evidence type="ECO:0000259" key="6">
    <source>
        <dbReference type="Pfam" id="PF00724"/>
    </source>
</evidence>
<dbReference type="Pfam" id="PF00724">
    <property type="entry name" value="Oxidored_FMN"/>
    <property type="match status" value="1"/>
</dbReference>
<sequence>MSLMFTPLTIRGTTFRNRAWVSPMCQYAAVDGLVSDWHLVHLGGLATGGTGLIVAESTGVTPEGRISPYCAGIWTDEQTEAWARIVRFVHDQGTPIGLQLAHAGRKASTSPPWTGERWVPYADGGWPTVGPSAVPYGDLPAPREMTEGDLDAVRDAFAAAAERAAHAGFDVIEIHAAHGYLLHEFLSPLTNLRADRYGGSYDNRVRYPLAVVAAVREAWPQDRPLLVRLSVTDWVPGGWDPESSIELARRLAALGVDLVDCSSGGLVPDAAIPADGTYQSDLAEAVRRDAGVRTAAVGRITDPEQAETVLASGAADAVFIGRAMLRNPRWPLAAAAAVGADLPWPVRYARAKPTYPNVENS</sequence>
<protein>
    <submittedName>
        <fullName evidence="7">Oxidoreductase</fullName>
    </submittedName>
</protein>
<dbReference type="OrthoDB" id="3169239at2"/>
<dbReference type="CDD" id="cd02932">
    <property type="entry name" value="OYE_YqiM_FMN"/>
    <property type="match status" value="1"/>
</dbReference>
<dbReference type="Proteomes" id="UP000331127">
    <property type="component" value="Unassembled WGS sequence"/>
</dbReference>
<dbReference type="InterPro" id="IPR044152">
    <property type="entry name" value="YqjM-like"/>
</dbReference>
<name>A0A5M3WLP6_9ACTN</name>
<evidence type="ECO:0000313" key="8">
    <source>
        <dbReference type="Proteomes" id="UP000331127"/>
    </source>
</evidence>
<dbReference type="Gene3D" id="3.20.20.70">
    <property type="entry name" value="Aldolase class I"/>
    <property type="match status" value="1"/>
</dbReference>
<keyword evidence="8" id="KW-1185">Reference proteome</keyword>
<accession>A0A5M3WLP6</accession>
<dbReference type="InterPro" id="IPR001155">
    <property type="entry name" value="OxRdtase_FMN_N"/>
</dbReference>
<keyword evidence="2" id="KW-0285">Flavoprotein</keyword>
<evidence type="ECO:0000313" key="7">
    <source>
        <dbReference type="EMBL" id="GES10195.1"/>
    </source>
</evidence>
<gene>
    <name evidence="7" type="primary">namA</name>
    <name evidence="7" type="ORF">Amac_037920</name>
</gene>
<organism evidence="7 8">
    <name type="scientific">Acrocarpospora macrocephala</name>
    <dbReference type="NCBI Taxonomy" id="150177"/>
    <lineage>
        <taxon>Bacteria</taxon>
        <taxon>Bacillati</taxon>
        <taxon>Actinomycetota</taxon>
        <taxon>Actinomycetes</taxon>
        <taxon>Streptosporangiales</taxon>
        <taxon>Streptosporangiaceae</taxon>
        <taxon>Acrocarpospora</taxon>
    </lineage>
</organism>
<dbReference type="PANTHER" id="PTHR43303">
    <property type="entry name" value="NADPH DEHYDROGENASE C23G7.10C-RELATED"/>
    <property type="match status" value="1"/>
</dbReference>
<comment type="cofactor">
    <cofactor evidence="1">
        <name>FMN</name>
        <dbReference type="ChEBI" id="CHEBI:58210"/>
    </cofactor>
</comment>
<dbReference type="AlphaFoldDB" id="A0A5M3WLP6"/>
<evidence type="ECO:0000256" key="2">
    <source>
        <dbReference type="ARBA" id="ARBA00022630"/>
    </source>
</evidence>